<reference evidence="4" key="1">
    <citation type="journal article" date="2015" name="Nature">
        <title>Complex archaea that bridge the gap between prokaryotes and eukaryotes.</title>
        <authorList>
            <person name="Spang A."/>
            <person name="Saw J.H."/>
            <person name="Jorgensen S.L."/>
            <person name="Zaremba-Niedzwiedzka K."/>
            <person name="Martijn J."/>
            <person name="Lind A.E."/>
            <person name="van Eijk R."/>
            <person name="Schleper C."/>
            <person name="Guy L."/>
            <person name="Ettema T.J."/>
        </authorList>
    </citation>
    <scope>NUCLEOTIDE SEQUENCE</scope>
</reference>
<dbReference type="InterPro" id="IPR003410">
    <property type="entry name" value="HYR_dom"/>
</dbReference>
<dbReference type="PANTHER" id="PTHR24273:SF32">
    <property type="entry name" value="HYALIN"/>
    <property type="match status" value="1"/>
</dbReference>
<dbReference type="Pfam" id="PF00353">
    <property type="entry name" value="HemolysinCabind"/>
    <property type="match status" value="2"/>
</dbReference>
<dbReference type="InterPro" id="IPR001343">
    <property type="entry name" value="Hemolysn_Ca-bd"/>
</dbReference>
<dbReference type="InterPro" id="IPR011049">
    <property type="entry name" value="Serralysin-like_metalloprot_C"/>
</dbReference>
<feature type="compositionally biased region" description="Low complexity" evidence="2">
    <location>
        <begin position="1"/>
        <end position="21"/>
    </location>
</feature>
<feature type="domain" description="HYR" evidence="3">
    <location>
        <begin position="103"/>
        <end position="181"/>
    </location>
</feature>
<dbReference type="PROSITE" id="PS00330">
    <property type="entry name" value="HEMOLYSIN_CALCIUM"/>
    <property type="match status" value="2"/>
</dbReference>
<evidence type="ECO:0000256" key="2">
    <source>
        <dbReference type="SAM" id="MobiDB-lite"/>
    </source>
</evidence>
<keyword evidence="1" id="KW-0677">Repeat</keyword>
<name>A0A0F9KHZ5_9ZZZZ</name>
<feature type="region of interest" description="Disordered" evidence="2">
    <location>
        <begin position="1"/>
        <end position="29"/>
    </location>
</feature>
<evidence type="ECO:0000313" key="4">
    <source>
        <dbReference type="EMBL" id="KKM81583.1"/>
    </source>
</evidence>
<organism evidence="4">
    <name type="scientific">marine sediment metagenome</name>
    <dbReference type="NCBI Taxonomy" id="412755"/>
    <lineage>
        <taxon>unclassified sequences</taxon>
        <taxon>metagenomes</taxon>
        <taxon>ecological metagenomes</taxon>
    </lineage>
</organism>
<dbReference type="Gene3D" id="2.150.10.10">
    <property type="entry name" value="Serralysin-like metalloprotease, C-terminal"/>
    <property type="match status" value="1"/>
</dbReference>
<protein>
    <recommendedName>
        <fullName evidence="3">HYR domain-containing protein</fullName>
    </recommendedName>
</protein>
<gene>
    <name evidence="4" type="ORF">LCGC14_1328330</name>
</gene>
<dbReference type="PANTHER" id="PTHR24273">
    <property type="entry name" value="FI04643P-RELATED"/>
    <property type="match status" value="1"/>
</dbReference>
<dbReference type="PROSITE" id="PS50825">
    <property type="entry name" value="HYR"/>
    <property type="match status" value="3"/>
</dbReference>
<dbReference type="SUPFAM" id="SSF51120">
    <property type="entry name" value="beta-Roll"/>
    <property type="match status" value="1"/>
</dbReference>
<dbReference type="PRINTS" id="PR00313">
    <property type="entry name" value="CABNDNGRPT"/>
</dbReference>
<feature type="domain" description="HYR" evidence="3">
    <location>
        <begin position="564"/>
        <end position="642"/>
    </location>
</feature>
<feature type="domain" description="HYR" evidence="3">
    <location>
        <begin position="795"/>
        <end position="873"/>
    </location>
</feature>
<dbReference type="InterPro" id="IPR018511">
    <property type="entry name" value="Hemolysin-typ_Ca-bd_CS"/>
</dbReference>
<dbReference type="AlphaFoldDB" id="A0A0F9KHZ5"/>
<dbReference type="Pfam" id="PF02494">
    <property type="entry name" value="HYR"/>
    <property type="match status" value="5"/>
</dbReference>
<dbReference type="GO" id="GO:0005509">
    <property type="term" value="F:calcium ion binding"/>
    <property type="evidence" value="ECO:0007669"/>
    <property type="project" value="InterPro"/>
</dbReference>
<sequence>PIVGETPQTAETTTTTETTTEINPVPNDFTKPTILPPNDLQIEATGGLTPVSIGQAMATDESGIKSLTSNAPAEFSIGITTVIWTAIDGAGNMAIVTQIVIVSDTTPPTISSLSDITVEADNPTQNTVELTNPIATDNVGVISITNDAPTDFPIGETIVTWTATDVMGNTSTTPQKIIVLDTSNPTLYVPADLIVEATSLDQNEIYLGEVTVIDNGDILSISNDAPQFFGMGNTTITWIVSDASGNIVTATQLVTVVDTIAPTIIPPENIMFEAISTNSNHVNIGTLNVTDIQQVTTTNDALAAFPIGDTIVIWTATDASGNFATIQQIVSVVDTTSPSIIITENIISEATGLEGNIVNLEEVFVEDISEISSIINNAPETFSFGNTTVTWTVTDIYGNVVIKEQIISIIDTTSPKITAPADVLIEAVDTAENFVDLGQLQVSDIVEIASVTNDAPNSFPIGMTTVTWTAVDTSGNSASTTQIISVVDSTAPEIIAPMDVTSEAEGLSGSNVSIGNATISDAIGISTVSNNTPTIFPIGETIVTWTVTDLHGNVGTANQTVSVVDTIPPTITAPSNVIYEAVDPSTNTVAIGVAEATDAVGIVSVENNAPSLFPVGDTIVTWTAIDAAGNSASAAQTVSVVDTIPPTIIPNETIIVEATSENENIVEVQAPIVEDAVGVSSLNNDAPSFFPVGDTIVTWNATDAAGNFAIITQTVSVVDTTTPKLNPPPAQTVEATSALGNEVEYGTAKYSDAVGVTSITNDAPETFPFGLTSITWTAKDAAGNTASEIQQIFIVDTTAPSIIPPSDIVIEAQSMYNNTVILAEAQATDAVAIDTITNDTPSLFSLGETIVTWTATDTSGNSANATQIISLVDTTSPSVLSMDVITLEATSANENQVSLIPLSAEDSISQVTITNDAPSLFSLGETIVTWTATDAAGNSASINQKITIIDTTAPELTIPDNAIVDANGLETIVSIGEAISTDLADPLPSISNDAPQTFSLGQTLVTWTAIDSFGNSVSATQTIEVQTCGKPISYYNMIEGTPADDILVGTNLPDLIFAHGGDDIISGGKGNDCIFGGEGDDIIFGDEGNDGLNGGEGNDIIKGKSGSDVITGGTGMDIIDGGDDNDSCTDANNSDGDLVVKCES</sequence>
<feature type="non-terminal residue" evidence="4">
    <location>
        <position position="1"/>
    </location>
</feature>
<proteinExistence type="predicted"/>
<dbReference type="EMBL" id="LAZR01007998">
    <property type="protein sequence ID" value="KKM81583.1"/>
    <property type="molecule type" value="Genomic_DNA"/>
</dbReference>
<evidence type="ECO:0000259" key="3">
    <source>
        <dbReference type="PROSITE" id="PS50825"/>
    </source>
</evidence>
<accession>A0A0F9KHZ5</accession>
<comment type="caution">
    <text evidence="4">The sequence shown here is derived from an EMBL/GenBank/DDBJ whole genome shotgun (WGS) entry which is preliminary data.</text>
</comment>
<evidence type="ECO:0000256" key="1">
    <source>
        <dbReference type="ARBA" id="ARBA00022737"/>
    </source>
</evidence>